<evidence type="ECO:0000313" key="3">
    <source>
        <dbReference type="Proteomes" id="UP000295443"/>
    </source>
</evidence>
<protein>
    <recommendedName>
        <fullName evidence="1">DUF6129 domain-containing protein</fullName>
    </recommendedName>
</protein>
<comment type="caution">
    <text evidence="2">The sequence shown here is derived from an EMBL/GenBank/DDBJ whole genome shotgun (WGS) entry which is preliminary data.</text>
</comment>
<dbReference type="OrthoDB" id="8563875at2"/>
<evidence type="ECO:0000259" key="1">
    <source>
        <dbReference type="Pfam" id="PF19624"/>
    </source>
</evidence>
<dbReference type="EMBL" id="SJZB01000053">
    <property type="protein sequence ID" value="TCJ11566.1"/>
    <property type="molecule type" value="Genomic_DNA"/>
</dbReference>
<accession>A0A4V2NUZ9</accession>
<dbReference type="InterPro" id="IPR046132">
    <property type="entry name" value="DUF6129"/>
</dbReference>
<evidence type="ECO:0000313" key="2">
    <source>
        <dbReference type="EMBL" id="TCJ11566.1"/>
    </source>
</evidence>
<organism evidence="2 3">
    <name type="scientific">Parasulfuritortus cantonensis</name>
    <dbReference type="NCBI Taxonomy" id="2528202"/>
    <lineage>
        <taxon>Bacteria</taxon>
        <taxon>Pseudomonadati</taxon>
        <taxon>Pseudomonadota</taxon>
        <taxon>Betaproteobacteria</taxon>
        <taxon>Nitrosomonadales</taxon>
        <taxon>Thiobacillaceae</taxon>
        <taxon>Parasulfuritortus</taxon>
    </lineage>
</organism>
<dbReference type="Pfam" id="PF19624">
    <property type="entry name" value="DUF6129"/>
    <property type="match status" value="1"/>
</dbReference>
<name>A0A4V2NUZ9_9PROT</name>
<keyword evidence="3" id="KW-1185">Reference proteome</keyword>
<dbReference type="AlphaFoldDB" id="A0A4V2NUZ9"/>
<sequence length="90" mass="9560">MIAEDTLAKVVAQVDSVGLGEATITALRQAWPGVHFTYCSEDEVPARLKPVADGRDFGVYLVSGAEHCVAFTDHLEAATGLVLAARSEED</sequence>
<proteinExistence type="predicted"/>
<feature type="domain" description="DUF6129" evidence="1">
    <location>
        <begin position="25"/>
        <end position="73"/>
    </location>
</feature>
<dbReference type="RefSeq" id="WP_131449216.1">
    <property type="nucleotide sequence ID" value="NZ_SJZB01000053.1"/>
</dbReference>
<dbReference type="Proteomes" id="UP000295443">
    <property type="component" value="Unassembled WGS sequence"/>
</dbReference>
<gene>
    <name evidence="2" type="ORF">EZJ19_15555</name>
</gene>
<reference evidence="2 3" key="1">
    <citation type="submission" date="2019-03" db="EMBL/GenBank/DDBJ databases">
        <title>Genome sequence of Thiobacillaceae bacterium LSR1, a sulfur-oxidizing bacterium isolated from freshwater sediment.</title>
        <authorList>
            <person name="Li S."/>
        </authorList>
    </citation>
    <scope>NUCLEOTIDE SEQUENCE [LARGE SCALE GENOMIC DNA]</scope>
    <source>
        <strain evidence="2 3">LSR1</strain>
    </source>
</reference>